<reference evidence="2" key="1">
    <citation type="journal article" date="2020" name="Stud. Mycol.">
        <title>101 Dothideomycetes genomes: a test case for predicting lifestyles and emergence of pathogens.</title>
        <authorList>
            <person name="Haridas S."/>
            <person name="Albert R."/>
            <person name="Binder M."/>
            <person name="Bloem J."/>
            <person name="Labutti K."/>
            <person name="Salamov A."/>
            <person name="Andreopoulos B."/>
            <person name="Baker S."/>
            <person name="Barry K."/>
            <person name="Bills G."/>
            <person name="Bluhm B."/>
            <person name="Cannon C."/>
            <person name="Castanera R."/>
            <person name="Culley D."/>
            <person name="Daum C."/>
            <person name="Ezra D."/>
            <person name="Gonzalez J."/>
            <person name="Henrissat B."/>
            <person name="Kuo A."/>
            <person name="Liang C."/>
            <person name="Lipzen A."/>
            <person name="Lutzoni F."/>
            <person name="Magnuson J."/>
            <person name="Mondo S."/>
            <person name="Nolan M."/>
            <person name="Ohm R."/>
            <person name="Pangilinan J."/>
            <person name="Park H.-J."/>
            <person name="Ramirez L."/>
            <person name="Alfaro M."/>
            <person name="Sun H."/>
            <person name="Tritt A."/>
            <person name="Yoshinaga Y."/>
            <person name="Zwiers L.-H."/>
            <person name="Turgeon B."/>
            <person name="Goodwin S."/>
            <person name="Spatafora J."/>
            <person name="Crous P."/>
            <person name="Grigoriev I."/>
        </authorList>
    </citation>
    <scope>NUCLEOTIDE SEQUENCE</scope>
    <source>
        <strain evidence="2">CBS 116435</strain>
    </source>
</reference>
<organism evidence="2 3">
    <name type="scientific">Polychaeton citri CBS 116435</name>
    <dbReference type="NCBI Taxonomy" id="1314669"/>
    <lineage>
        <taxon>Eukaryota</taxon>
        <taxon>Fungi</taxon>
        <taxon>Dikarya</taxon>
        <taxon>Ascomycota</taxon>
        <taxon>Pezizomycotina</taxon>
        <taxon>Dothideomycetes</taxon>
        <taxon>Dothideomycetidae</taxon>
        <taxon>Capnodiales</taxon>
        <taxon>Capnodiaceae</taxon>
        <taxon>Polychaeton</taxon>
    </lineage>
</organism>
<evidence type="ECO:0000313" key="3">
    <source>
        <dbReference type="Proteomes" id="UP000799441"/>
    </source>
</evidence>
<name>A0A9P4Q656_9PEZI</name>
<dbReference type="PANTHER" id="PTHR24148:SF64">
    <property type="entry name" value="HETEROKARYON INCOMPATIBILITY DOMAIN-CONTAINING PROTEIN"/>
    <property type="match status" value="1"/>
</dbReference>
<gene>
    <name evidence="2" type="ORF">K431DRAFT_285906</name>
</gene>
<dbReference type="InterPro" id="IPR010730">
    <property type="entry name" value="HET"/>
</dbReference>
<dbReference type="Pfam" id="PF06985">
    <property type="entry name" value="HET"/>
    <property type="match status" value="1"/>
</dbReference>
<dbReference type="AlphaFoldDB" id="A0A9P4Q656"/>
<dbReference type="OrthoDB" id="4850726at2759"/>
<evidence type="ECO:0000259" key="1">
    <source>
        <dbReference type="PROSITE" id="PS50020"/>
    </source>
</evidence>
<dbReference type="InterPro" id="IPR001202">
    <property type="entry name" value="WW_dom"/>
</dbReference>
<sequence length="669" mass="75560">MCKSLQGRFLFERIRQYGPEEAFETSWRHPITGFEPLPSQGHGQDLHEPEPAYEALSYVWGPPGHNSTAYVKRSSTSNQSASASDIETLPLRLNLATALRHLRKSTTSRTLWIDAICINQEDTVERGIQVQNMGNIYRLAREVIVWLGPEQDNSKLAISTLTHLGCQLERLEDGDRTNPPDCDQPTWSRPSVVLPYDDVTWEAVASLLRRQWFRRLWTWQEVQLASEQSRMYCGHDQIPLRLFKSAVECGANKRELHTPEVLKLFREASKTVDPLLSNPFLTTLLDLNQKECTDDRDRIYGALGMAPPSIASKIIPRYALPVEEVFKEACVIHLQQTRRVEFLNRCDLVGRRIPGPTWVPDWSARMTRDTMWLISSFQASSLSTCSAEVTGDRAAILGVRGVKCGTVQSVTDRAPTQLDGLLPVVRKWECELGSTDVYVTGEHMKDAFIKTICCCYVRDRYPTQLAFPSYDQAKSIYYRSLPADQVGEGPVEAGNIHGPEPDPITFAEVQGRRFITTDSGHIGITPAATRAKDIVCVLLGCPWPMILRPHLPGGFQVVGSTYVHGVMNGESLLGPLPCDWEAQVLTEGPRLYTYVYYDTSTGEVTREDPRLESLPPEWERFEAVRTSTDPLHYGRYRRKDTGEVTNGDPRLLPEQLRQRGVQLDMFPLV</sequence>
<dbReference type="PROSITE" id="PS50020">
    <property type="entry name" value="WW_DOMAIN_2"/>
    <property type="match status" value="1"/>
</dbReference>
<proteinExistence type="predicted"/>
<accession>A0A9P4Q656</accession>
<dbReference type="EMBL" id="MU003801">
    <property type="protein sequence ID" value="KAF2720235.1"/>
    <property type="molecule type" value="Genomic_DNA"/>
</dbReference>
<dbReference type="Pfam" id="PF26639">
    <property type="entry name" value="Het-6_barrel"/>
    <property type="match status" value="1"/>
</dbReference>
<keyword evidence="3" id="KW-1185">Reference proteome</keyword>
<evidence type="ECO:0000313" key="2">
    <source>
        <dbReference type="EMBL" id="KAF2720235.1"/>
    </source>
</evidence>
<dbReference type="Proteomes" id="UP000799441">
    <property type="component" value="Unassembled WGS sequence"/>
</dbReference>
<dbReference type="PANTHER" id="PTHR24148">
    <property type="entry name" value="ANKYRIN REPEAT DOMAIN-CONTAINING PROTEIN 39 HOMOLOG-RELATED"/>
    <property type="match status" value="1"/>
</dbReference>
<protein>
    <submittedName>
        <fullName evidence="2">HET-domain-containing protein</fullName>
    </submittedName>
</protein>
<dbReference type="InterPro" id="IPR052895">
    <property type="entry name" value="HetReg/Transcr_Mod"/>
</dbReference>
<feature type="domain" description="WW" evidence="1">
    <location>
        <begin position="574"/>
        <end position="611"/>
    </location>
</feature>
<dbReference type="Gene3D" id="2.20.70.10">
    <property type="match status" value="1"/>
</dbReference>
<comment type="caution">
    <text evidence="2">The sequence shown here is derived from an EMBL/GenBank/DDBJ whole genome shotgun (WGS) entry which is preliminary data.</text>
</comment>